<evidence type="ECO:0000256" key="1">
    <source>
        <dbReference type="SAM" id="MobiDB-lite"/>
    </source>
</evidence>
<gene>
    <name evidence="3" type="ORF">CAPTEDRAFT_203456</name>
</gene>
<reference evidence="3 5" key="2">
    <citation type="journal article" date="2013" name="Nature">
        <title>Insights into bilaterian evolution from three spiralian genomes.</title>
        <authorList>
            <person name="Simakov O."/>
            <person name="Marletaz F."/>
            <person name="Cho S.J."/>
            <person name="Edsinger-Gonzales E."/>
            <person name="Havlak P."/>
            <person name="Hellsten U."/>
            <person name="Kuo D.H."/>
            <person name="Larsson T."/>
            <person name="Lv J."/>
            <person name="Arendt D."/>
            <person name="Savage R."/>
            <person name="Osoegawa K."/>
            <person name="de Jong P."/>
            <person name="Grimwood J."/>
            <person name="Chapman J.A."/>
            <person name="Shapiro H."/>
            <person name="Aerts A."/>
            <person name="Otillar R.P."/>
            <person name="Terry A.Y."/>
            <person name="Boore J.L."/>
            <person name="Grigoriev I.V."/>
            <person name="Lindberg D.R."/>
            <person name="Seaver E.C."/>
            <person name="Weisblat D.A."/>
            <person name="Putnam N.H."/>
            <person name="Rokhsar D.S."/>
        </authorList>
    </citation>
    <scope>NUCLEOTIDE SEQUENCE</scope>
    <source>
        <strain evidence="3 5">I ESC-2004</strain>
    </source>
</reference>
<dbReference type="CDD" id="cd09487">
    <property type="entry name" value="SAM_superfamily"/>
    <property type="match status" value="1"/>
</dbReference>
<dbReference type="STRING" id="283909.R7TRT5"/>
<dbReference type="InterPro" id="IPR035437">
    <property type="entry name" value="SNase_OB-fold_sf"/>
</dbReference>
<dbReference type="SUPFAM" id="SSF63748">
    <property type="entry name" value="Tudor/PWWP/MBT"/>
    <property type="match status" value="1"/>
</dbReference>
<evidence type="ECO:0000313" key="3">
    <source>
        <dbReference type="EMBL" id="ELT94211.1"/>
    </source>
</evidence>
<dbReference type="PANTHER" id="PTHR16442:SF1">
    <property type="entry name" value="RING FINGER PROTEIN 17"/>
    <property type="match status" value="1"/>
</dbReference>
<dbReference type="Gene3D" id="2.40.50.90">
    <property type="match status" value="1"/>
</dbReference>
<accession>R7TRT5</accession>
<dbReference type="InterPro" id="IPR002999">
    <property type="entry name" value="Tudor"/>
</dbReference>
<feature type="region of interest" description="Disordered" evidence="1">
    <location>
        <begin position="622"/>
        <end position="675"/>
    </location>
</feature>
<organism evidence="3">
    <name type="scientific">Capitella teleta</name>
    <name type="common">Polychaete worm</name>
    <dbReference type="NCBI Taxonomy" id="283909"/>
    <lineage>
        <taxon>Eukaryota</taxon>
        <taxon>Metazoa</taxon>
        <taxon>Spiralia</taxon>
        <taxon>Lophotrochozoa</taxon>
        <taxon>Annelida</taxon>
        <taxon>Polychaeta</taxon>
        <taxon>Sedentaria</taxon>
        <taxon>Scolecida</taxon>
        <taxon>Capitellidae</taxon>
        <taxon>Capitella</taxon>
    </lineage>
</organism>
<dbReference type="EnsemblMetazoa" id="CapteT203456">
    <property type="protein sequence ID" value="CapteP203456"/>
    <property type="gene ID" value="CapteG203456"/>
</dbReference>
<dbReference type="Proteomes" id="UP000014760">
    <property type="component" value="Unassembled WGS sequence"/>
</dbReference>
<dbReference type="Pfam" id="PF00567">
    <property type="entry name" value="TUDOR"/>
    <property type="match status" value="1"/>
</dbReference>
<feature type="domain" description="Tudor" evidence="2">
    <location>
        <begin position="4"/>
        <end position="140"/>
    </location>
</feature>
<dbReference type="EMBL" id="KB309512">
    <property type="protein sequence ID" value="ELT94211.1"/>
    <property type="molecule type" value="Genomic_DNA"/>
</dbReference>
<dbReference type="CDD" id="cd20379">
    <property type="entry name" value="Tudor_dTUD-like"/>
    <property type="match status" value="1"/>
</dbReference>
<feature type="region of interest" description="Disordered" evidence="1">
    <location>
        <begin position="297"/>
        <end position="373"/>
    </location>
</feature>
<feature type="compositionally biased region" description="Polar residues" evidence="1">
    <location>
        <begin position="297"/>
        <end position="308"/>
    </location>
</feature>
<proteinExistence type="predicted"/>
<keyword evidence="5" id="KW-1185">Reference proteome</keyword>
<protein>
    <recommendedName>
        <fullName evidence="2">Tudor domain-containing protein</fullName>
    </recommendedName>
</protein>
<dbReference type="HOGENOM" id="CLU_334087_0_0_1"/>
<dbReference type="PANTHER" id="PTHR16442">
    <property type="entry name" value="RING FINGER PROTEIN 17"/>
    <property type="match status" value="1"/>
</dbReference>
<sequence>MSTSTKVIITHVVDPFSFHAVFGNDETLKQFHDFESNLDKRCAEKLSKSPSSSTVVDGQHVLAFSEGAGKWCRGVVTQWSAYRSVHSVTKCLDSSSDSEADVLFSDYGFSELVAGDKIIADVPEDISSVLIQAFSCQLANVQPVANLWIQKASEYFRSLVMNQELEAVVYEVTPMSQVVLDLIIETGGVKTSVSDNLMIRGYAMPADETEVKTGESAIPAFDFNSLSENRKDSPPPCDAAAINFEKEAFLQGAAPYGPSSAYAETDLLILNPTTPELEERKSLPDMFNDIKRMTAETTSYQQEDTQPAASRKDSSPVRGRRGKGRGRGFKSHSPTPKPGMNGLLKGKGQKADRNSPVSHGRRKPLPATATLTPEQKRDEYEWKKDRLQQKIKTVLYSFFSKCSSLKLFLQILGSETFTEEGKNDQAMQLFETIFPTQSVFGDLPGERELYVAIETMVELSVELNSSYCSLCLDFLSKLSETEEFPAHIGRVLAKLQPKYIEAGQHLHLVQIRQSFISFLGALYQRSTEWENNETLIAYITSTFEKWAIFNKQGNNPNMETTGLFAECLQLMLQALGSEADKVISEEIIAEVRRKGANEKFPRELREQFMKVVSIYTKREEHAEIRQPAKELSSPSEKAVSHKPKRFVPQQPEINVAQHPERSTPKQPASIERKEPKYHRPLTVDIATQTVEVFPPKESTSDDDHDEYRMVKMMLRSLNLLHIWPVFEENAIRDSTLELNNEDLKELLLECSVKRGQWIEIKNYLRQPRMASRSSSSASMSSLILPDVSRDVSEDREQPLMLPDDFQVKAPKNLVPPVLSEMNNAAELSFPANPDWFTLNKSSSSSPNSAYPSYKS</sequence>
<name>R7TRT5_CAPTE</name>
<feature type="compositionally biased region" description="Basic residues" evidence="1">
    <location>
        <begin position="318"/>
        <end position="330"/>
    </location>
</feature>
<evidence type="ECO:0000313" key="4">
    <source>
        <dbReference type="EnsemblMetazoa" id="CapteP203456"/>
    </source>
</evidence>
<evidence type="ECO:0000259" key="2">
    <source>
        <dbReference type="Pfam" id="PF00567"/>
    </source>
</evidence>
<dbReference type="Gene3D" id="2.30.30.140">
    <property type="match status" value="1"/>
</dbReference>
<reference evidence="5" key="1">
    <citation type="submission" date="2012-12" db="EMBL/GenBank/DDBJ databases">
        <authorList>
            <person name="Hellsten U."/>
            <person name="Grimwood J."/>
            <person name="Chapman J.A."/>
            <person name="Shapiro H."/>
            <person name="Aerts A."/>
            <person name="Otillar R.P."/>
            <person name="Terry A.Y."/>
            <person name="Boore J.L."/>
            <person name="Simakov O."/>
            <person name="Marletaz F."/>
            <person name="Cho S.-J."/>
            <person name="Edsinger-Gonzales E."/>
            <person name="Havlak P."/>
            <person name="Kuo D.-H."/>
            <person name="Larsson T."/>
            <person name="Lv J."/>
            <person name="Arendt D."/>
            <person name="Savage R."/>
            <person name="Osoegawa K."/>
            <person name="de Jong P."/>
            <person name="Lindberg D.R."/>
            <person name="Seaver E.C."/>
            <person name="Weisblat D.A."/>
            <person name="Putnam N.H."/>
            <person name="Grigoriev I.V."/>
            <person name="Rokhsar D.S."/>
        </authorList>
    </citation>
    <scope>NUCLEOTIDE SEQUENCE</scope>
    <source>
        <strain evidence="5">I ESC-2004</strain>
    </source>
</reference>
<evidence type="ECO:0000313" key="5">
    <source>
        <dbReference type="Proteomes" id="UP000014760"/>
    </source>
</evidence>
<dbReference type="OMA" id="ANWIRNT"/>
<dbReference type="AlphaFoldDB" id="R7TRT5"/>
<reference evidence="4" key="3">
    <citation type="submission" date="2015-06" db="UniProtKB">
        <authorList>
            <consortium name="EnsemblMetazoa"/>
        </authorList>
    </citation>
    <scope>IDENTIFICATION</scope>
</reference>
<dbReference type="EMBL" id="AMQN01012422">
    <property type="status" value="NOT_ANNOTATED_CDS"/>
    <property type="molecule type" value="Genomic_DNA"/>
</dbReference>
<dbReference type="OrthoDB" id="9995375at2759"/>